<proteinExistence type="predicted"/>
<sequence>ALVHESQEVGLVVVGAHTGPVPADPVALRSIAAMTCPVAIVPHHLVAAAEPKPRPRRRRSTPAGTSVPTH</sequence>
<keyword evidence="3" id="KW-1185">Reference proteome</keyword>
<dbReference type="Proteomes" id="UP000318380">
    <property type="component" value="Unassembled WGS sequence"/>
</dbReference>
<accession>A0A561AZH3</accession>
<dbReference type="RefSeq" id="WP_202881046.1">
    <property type="nucleotide sequence ID" value="NZ_VIVK01000007.1"/>
</dbReference>
<evidence type="ECO:0000313" key="3">
    <source>
        <dbReference type="Proteomes" id="UP000318380"/>
    </source>
</evidence>
<dbReference type="AlphaFoldDB" id="A0A561AZH3"/>
<feature type="non-terminal residue" evidence="2">
    <location>
        <position position="1"/>
    </location>
</feature>
<reference evidence="2 3" key="1">
    <citation type="submission" date="2019-06" db="EMBL/GenBank/DDBJ databases">
        <title>Sequencing the genomes of 1000 actinobacteria strains.</title>
        <authorList>
            <person name="Klenk H.-P."/>
        </authorList>
    </citation>
    <scope>NUCLEOTIDE SEQUENCE [LARGE SCALE GENOMIC DNA]</scope>
    <source>
        <strain evidence="2 3">DSM 24683</strain>
    </source>
</reference>
<feature type="region of interest" description="Disordered" evidence="1">
    <location>
        <begin position="46"/>
        <end position="70"/>
    </location>
</feature>
<gene>
    <name evidence="2" type="ORF">FB561_7583</name>
</gene>
<dbReference type="EMBL" id="VIVK01000007">
    <property type="protein sequence ID" value="TWD72006.1"/>
    <property type="molecule type" value="Genomic_DNA"/>
</dbReference>
<evidence type="ECO:0000313" key="2">
    <source>
        <dbReference type="EMBL" id="TWD72006.1"/>
    </source>
</evidence>
<organism evidence="2 3">
    <name type="scientific">Kribbella amoyensis</name>
    <dbReference type="NCBI Taxonomy" id="996641"/>
    <lineage>
        <taxon>Bacteria</taxon>
        <taxon>Bacillati</taxon>
        <taxon>Actinomycetota</taxon>
        <taxon>Actinomycetes</taxon>
        <taxon>Propionibacteriales</taxon>
        <taxon>Kribbellaceae</taxon>
        <taxon>Kribbella</taxon>
    </lineage>
</organism>
<comment type="caution">
    <text evidence="2">The sequence shown here is derived from an EMBL/GenBank/DDBJ whole genome shotgun (WGS) entry which is preliminary data.</text>
</comment>
<name>A0A561AZH3_9ACTN</name>
<evidence type="ECO:0008006" key="4">
    <source>
        <dbReference type="Google" id="ProtNLM"/>
    </source>
</evidence>
<protein>
    <recommendedName>
        <fullName evidence="4">Universal stress protein family protein</fullName>
    </recommendedName>
</protein>
<evidence type="ECO:0000256" key="1">
    <source>
        <dbReference type="SAM" id="MobiDB-lite"/>
    </source>
</evidence>